<feature type="region of interest" description="Disordered" evidence="1">
    <location>
        <begin position="54"/>
        <end position="103"/>
    </location>
</feature>
<dbReference type="RefSeq" id="XP_041226649.1">
    <property type="nucleotide sequence ID" value="XM_041366898.1"/>
</dbReference>
<evidence type="ECO:0000313" key="2">
    <source>
        <dbReference type="EMBL" id="KAG1901073.1"/>
    </source>
</evidence>
<protein>
    <submittedName>
        <fullName evidence="2">Uncharacterized protein</fullName>
    </submittedName>
</protein>
<name>A0AAD4E7B3_9AGAM</name>
<evidence type="ECO:0000256" key="1">
    <source>
        <dbReference type="SAM" id="MobiDB-lite"/>
    </source>
</evidence>
<organism evidence="2 3">
    <name type="scientific">Suillus fuscotomentosus</name>
    <dbReference type="NCBI Taxonomy" id="1912939"/>
    <lineage>
        <taxon>Eukaryota</taxon>
        <taxon>Fungi</taxon>
        <taxon>Dikarya</taxon>
        <taxon>Basidiomycota</taxon>
        <taxon>Agaricomycotina</taxon>
        <taxon>Agaricomycetes</taxon>
        <taxon>Agaricomycetidae</taxon>
        <taxon>Boletales</taxon>
        <taxon>Suillineae</taxon>
        <taxon>Suillaceae</taxon>
        <taxon>Suillus</taxon>
    </lineage>
</organism>
<gene>
    <name evidence="2" type="ORF">F5891DRAFT_1187771</name>
</gene>
<feature type="compositionally biased region" description="Basic residues" evidence="1">
    <location>
        <begin position="63"/>
        <end position="74"/>
    </location>
</feature>
<dbReference type="GeneID" id="64661196"/>
<dbReference type="Proteomes" id="UP001195769">
    <property type="component" value="Unassembled WGS sequence"/>
</dbReference>
<evidence type="ECO:0000313" key="3">
    <source>
        <dbReference type="Proteomes" id="UP001195769"/>
    </source>
</evidence>
<accession>A0AAD4E7B3</accession>
<keyword evidence="3" id="KW-1185">Reference proteome</keyword>
<proteinExistence type="predicted"/>
<sequence length="694" mass="76215">MAPRRTCAKNATTHPAEKQADDDCLAAARAEKEADALAGLTRLAEMQVQIEATQAQAADKPKTVRLRPVPKGHQPHASQSEEPFSKAGRQYADNMDGHGETSNVKDQIFDEDESLGGSNIEIPGSTKQKSKKQTLKAAISGVRFHIDADVNDARANNKKGNSDTSVNCDNAQQELLRELFCYCLFPYQFIHGAFGDEDLDETLEREAAAVMTKSQGKQPVMSTISIVSTSTDHDLEPPSSTQPCLKNRALMPPPSTQPQAISSTKRKKLAEVIEFSESEISEFLDTDDDLMEVDGPSDRLDADIKPEPVVQNSAKAIRTTTSTSVTTTTCKAPAPPSKKVKLEKNTKQGNIKSKGTSTVLPGTWVEPVSKARSSYLNTDLPSGCHEDGKWVRVFLPTVFLWLGAQEELWVIADAKLLMACKEIFKVVYPDIRYNVTTSGSVFGVVTQCVGEWRSNFRSTVLAIAIDFCASNQDSAPAELAELLLVNYGFLYPNPDNIDKTETFRSVFVQELLATAHLSRILGHADVPVLNTRNLIKHGFFRALGLCAVSLEHTFSLLADNTVTIDHEDHLGLPITARRAHLKTPKTLNKATGKETVSEHPFSIAKWKSKTDTFICVAAKKGEAATELTVSMAWKLLKKPGFDKYTSNDSFEDEDDHADICEPHASGQHLLHAAFQSLCPPPALFTIWNHFFAPH</sequence>
<reference evidence="2" key="1">
    <citation type="journal article" date="2020" name="New Phytol.">
        <title>Comparative genomics reveals dynamic genome evolution in host specialist ectomycorrhizal fungi.</title>
        <authorList>
            <person name="Lofgren L.A."/>
            <person name="Nguyen N.H."/>
            <person name="Vilgalys R."/>
            <person name="Ruytinx J."/>
            <person name="Liao H.L."/>
            <person name="Branco S."/>
            <person name="Kuo A."/>
            <person name="LaButti K."/>
            <person name="Lipzen A."/>
            <person name="Andreopoulos W."/>
            <person name="Pangilinan J."/>
            <person name="Riley R."/>
            <person name="Hundley H."/>
            <person name="Na H."/>
            <person name="Barry K."/>
            <person name="Grigoriev I.V."/>
            <person name="Stajich J.E."/>
            <person name="Kennedy P.G."/>
        </authorList>
    </citation>
    <scope>NUCLEOTIDE SEQUENCE</scope>
    <source>
        <strain evidence="2">FC203</strain>
    </source>
</reference>
<dbReference type="AlphaFoldDB" id="A0AAD4E7B3"/>
<feature type="region of interest" description="Disordered" evidence="1">
    <location>
        <begin position="1"/>
        <end position="21"/>
    </location>
</feature>
<comment type="caution">
    <text evidence="2">The sequence shown here is derived from an EMBL/GenBank/DDBJ whole genome shotgun (WGS) entry which is preliminary data.</text>
</comment>
<dbReference type="EMBL" id="JABBWK010000023">
    <property type="protein sequence ID" value="KAG1901073.1"/>
    <property type="molecule type" value="Genomic_DNA"/>
</dbReference>